<accession>N1QY93</accession>
<feature type="domain" description="Anaphase-promoting complex subunit 1 N-terminal" evidence="4">
    <location>
        <begin position="37"/>
        <end position="263"/>
    </location>
</feature>
<keyword evidence="1" id="KW-0132">Cell division</keyword>
<sequence>MAPAIGSRQLTVLREFRPHGLAAEEADGGGPEARPLQDYDYFLFDPSVAASPAPAPEDEAASSSVADGDHELFIRGNRIIWSTGSRVHKRYASPNTVIMACWCRMEALSDALLCVLQVDTLSIYDVTGEVVSIPLPYAVSSIWSLPFGILLQKSSDGGRMVSSSSSLLNARDLTRPNKEFGLNYNVACQAQTPESANKSDGTIISSHLILKHPLEVPQATYFEERSRLSMMKDFDEKTIWTSDRIPLMASYHKGKFQHSVWQVDGATYQEAMDDNAMLSIPRDISQHKFAFLSFFSYVLLCDICMKQHKVCGGATPPCCYNVYSTSVEGTASTCCARYRSRGECRLIGQQEFNPELLGHKIYSKILDKNNKFYYR</sequence>
<dbReference type="GO" id="GO:0031145">
    <property type="term" value="P:anaphase-promoting complex-dependent catabolic process"/>
    <property type="evidence" value="ECO:0007669"/>
    <property type="project" value="TreeGrafter"/>
</dbReference>
<evidence type="ECO:0000256" key="3">
    <source>
        <dbReference type="ARBA" id="ARBA00023306"/>
    </source>
</evidence>
<dbReference type="Pfam" id="PF12859">
    <property type="entry name" value="ANAPC1"/>
    <property type="match status" value="1"/>
</dbReference>
<dbReference type="InterPro" id="IPR049255">
    <property type="entry name" value="Apc1_N"/>
</dbReference>
<dbReference type="GO" id="GO:0070979">
    <property type="term" value="P:protein K11-linked ubiquitination"/>
    <property type="evidence" value="ECO:0007669"/>
    <property type="project" value="TreeGrafter"/>
</dbReference>
<dbReference type="GO" id="GO:0007091">
    <property type="term" value="P:metaphase/anaphase transition of mitotic cell cycle"/>
    <property type="evidence" value="ECO:0007669"/>
    <property type="project" value="TreeGrafter"/>
</dbReference>
<protein>
    <submittedName>
        <fullName evidence="5">Anaphase-promoting complex subunit 1</fullName>
    </submittedName>
</protein>
<name>N1QY93_AEGTA</name>
<dbReference type="GO" id="GO:0051301">
    <property type="term" value="P:cell division"/>
    <property type="evidence" value="ECO:0007669"/>
    <property type="project" value="UniProtKB-KW"/>
</dbReference>
<proteinExistence type="predicted"/>
<keyword evidence="2" id="KW-0498">Mitosis</keyword>
<dbReference type="InterPro" id="IPR024990">
    <property type="entry name" value="Apc1"/>
</dbReference>
<dbReference type="PANTHER" id="PTHR12827:SF3">
    <property type="entry name" value="ANAPHASE-PROMOTING COMPLEX SUBUNIT 1"/>
    <property type="match status" value="1"/>
</dbReference>
<evidence type="ECO:0000313" key="5">
    <source>
        <dbReference type="EnsemblPlants" id="EMT16988"/>
    </source>
</evidence>
<dbReference type="PANTHER" id="PTHR12827">
    <property type="entry name" value="MEIOTIC CHECKPOINT REGULATOR TSG24 FAMILY MEMBER"/>
    <property type="match status" value="1"/>
</dbReference>
<dbReference type="AlphaFoldDB" id="N1QY93"/>
<evidence type="ECO:0000256" key="2">
    <source>
        <dbReference type="ARBA" id="ARBA00022776"/>
    </source>
</evidence>
<evidence type="ECO:0000256" key="1">
    <source>
        <dbReference type="ARBA" id="ARBA00022618"/>
    </source>
</evidence>
<reference evidence="5" key="1">
    <citation type="submission" date="2015-06" db="UniProtKB">
        <authorList>
            <consortium name="EnsemblPlants"/>
        </authorList>
    </citation>
    <scope>IDENTIFICATION</scope>
</reference>
<dbReference type="GO" id="GO:0005680">
    <property type="term" value="C:anaphase-promoting complex"/>
    <property type="evidence" value="ECO:0007669"/>
    <property type="project" value="InterPro"/>
</dbReference>
<evidence type="ECO:0000259" key="4">
    <source>
        <dbReference type="Pfam" id="PF12859"/>
    </source>
</evidence>
<dbReference type="EnsemblPlants" id="EMT16988">
    <property type="protein sequence ID" value="EMT16988"/>
    <property type="gene ID" value="F775_33241"/>
</dbReference>
<keyword evidence="3" id="KW-0131">Cell cycle</keyword>
<organism evidence="5">
    <name type="scientific">Aegilops tauschii</name>
    <name type="common">Tausch's goatgrass</name>
    <name type="synonym">Aegilops squarrosa</name>
    <dbReference type="NCBI Taxonomy" id="37682"/>
    <lineage>
        <taxon>Eukaryota</taxon>
        <taxon>Viridiplantae</taxon>
        <taxon>Streptophyta</taxon>
        <taxon>Embryophyta</taxon>
        <taxon>Tracheophyta</taxon>
        <taxon>Spermatophyta</taxon>
        <taxon>Magnoliopsida</taxon>
        <taxon>Liliopsida</taxon>
        <taxon>Poales</taxon>
        <taxon>Poaceae</taxon>
        <taxon>BOP clade</taxon>
        <taxon>Pooideae</taxon>
        <taxon>Triticodae</taxon>
        <taxon>Triticeae</taxon>
        <taxon>Triticinae</taxon>
        <taxon>Aegilops</taxon>
    </lineage>
</organism>
<dbReference type="GO" id="GO:0060090">
    <property type="term" value="F:molecular adaptor activity"/>
    <property type="evidence" value="ECO:0007669"/>
    <property type="project" value="TreeGrafter"/>
</dbReference>